<sequence length="108" mass="12289">MGRQSRRIEDQSLIQNLIQERGKVGKWEEKKLGKWEEIREGAAAEIGKGKNVSRSDAKKSCLSDEERNHRLELTGEGSQTATMNIKERGNSPYKTPQLSPEKPRPENQ</sequence>
<dbReference type="Proteomes" id="UP001279734">
    <property type="component" value="Unassembled WGS sequence"/>
</dbReference>
<accession>A0AAD3Y8C4</accession>
<dbReference type="AlphaFoldDB" id="A0AAD3Y8C4"/>
<feature type="region of interest" description="Disordered" evidence="1">
    <location>
        <begin position="41"/>
        <end position="108"/>
    </location>
</feature>
<evidence type="ECO:0000313" key="3">
    <source>
        <dbReference type="Proteomes" id="UP001279734"/>
    </source>
</evidence>
<reference evidence="2" key="1">
    <citation type="submission" date="2023-05" db="EMBL/GenBank/DDBJ databases">
        <title>Nepenthes gracilis genome sequencing.</title>
        <authorList>
            <person name="Fukushima K."/>
        </authorList>
    </citation>
    <scope>NUCLEOTIDE SEQUENCE</scope>
    <source>
        <strain evidence="2">SING2019-196</strain>
    </source>
</reference>
<protein>
    <submittedName>
        <fullName evidence="2">Uncharacterized protein</fullName>
    </submittedName>
</protein>
<proteinExistence type="predicted"/>
<keyword evidence="3" id="KW-1185">Reference proteome</keyword>
<comment type="caution">
    <text evidence="2">The sequence shown here is derived from an EMBL/GenBank/DDBJ whole genome shotgun (WGS) entry which is preliminary data.</text>
</comment>
<gene>
    <name evidence="2" type="ORF">Nepgr_032504</name>
</gene>
<name>A0AAD3Y8C4_NEPGR</name>
<organism evidence="2 3">
    <name type="scientific">Nepenthes gracilis</name>
    <name type="common">Slender pitcher plant</name>
    <dbReference type="NCBI Taxonomy" id="150966"/>
    <lineage>
        <taxon>Eukaryota</taxon>
        <taxon>Viridiplantae</taxon>
        <taxon>Streptophyta</taxon>
        <taxon>Embryophyta</taxon>
        <taxon>Tracheophyta</taxon>
        <taxon>Spermatophyta</taxon>
        <taxon>Magnoliopsida</taxon>
        <taxon>eudicotyledons</taxon>
        <taxon>Gunneridae</taxon>
        <taxon>Pentapetalae</taxon>
        <taxon>Caryophyllales</taxon>
        <taxon>Nepenthaceae</taxon>
        <taxon>Nepenthes</taxon>
    </lineage>
</organism>
<dbReference type="EMBL" id="BSYO01000038">
    <property type="protein sequence ID" value="GMH30661.1"/>
    <property type="molecule type" value="Genomic_DNA"/>
</dbReference>
<feature type="compositionally biased region" description="Basic and acidic residues" evidence="1">
    <location>
        <begin position="53"/>
        <end position="73"/>
    </location>
</feature>
<evidence type="ECO:0000313" key="2">
    <source>
        <dbReference type="EMBL" id="GMH30661.1"/>
    </source>
</evidence>
<evidence type="ECO:0000256" key="1">
    <source>
        <dbReference type="SAM" id="MobiDB-lite"/>
    </source>
</evidence>